<keyword evidence="5" id="KW-1185">Reference proteome</keyword>
<dbReference type="PROSITE" id="PS51272">
    <property type="entry name" value="SLH"/>
    <property type="match status" value="3"/>
</dbReference>
<keyword evidence="1" id="KW-0677">Repeat</keyword>
<dbReference type="Pfam" id="PF00395">
    <property type="entry name" value="SLH"/>
    <property type="match status" value="3"/>
</dbReference>
<feature type="signal peptide" evidence="2">
    <location>
        <begin position="1"/>
        <end position="30"/>
    </location>
</feature>
<name>A0ABT1S3X4_9FIRM</name>
<sequence>MKKSKFLKKSLATLLALMLVVAMIPMSAAAAEYEPASGFTPVVDGTLTKTAGGWAAEFNYGATPEVTFEITNTDEKVSYIDNNSNTVANATSITLWEKDGAPAPVEFWVVNGTEESKHYTLTWSVKAAASDVSVKEAKIGNYTGVVNETDRTIKFTLPFGYKEKNTTVAPTITFNGVKSAPAMPADLTVGTNKVKAVEAKITVQPQDDSKDITYTVTAVEEEGLTSISIGDYKGVFLKNAADPNKGYETGTIEFTIPADLAKDTNNKLNLVPTFEVGSNYNKATLDINEIKNGEEFDFAGLLDATTTGQKFEITNTDGKRAYTLVMKRADTDTAITGFTATAKDSSSTDVLPVEGTVNGEALTVEVPANSDLSKNVKLDFVGPKAFTGNTDEPTIEATSPVLAAVDFSTDGKATLTLTSYTAPVRLKVTAADTKTIKYYTLTVTKAAEANKNPQVTSAKLTLNKDTENEASYTASIDQAAKTITFNLPHSTLDTDIQSGEYTFGKTALTKLDDTVLTTATFKDGSSVTVTSDAGDKIAYTVKYVRNTAQTGKSISDFVLSTADNINLKDYNNNKNFNVTVSGNEFKVTLPTTVPTLYGQFTLSEGAKLYVVTGDTDTNPVAVSAYNTKTGAAGAAIDVTTKTKIYFVADEKLATDIANGTLNGKKYGQIKNMYRTNYAEYKFNVTPADREGARLTSLSADDGKVTASINGEDITLTVPYSYVDGKTFFFDFTVSDGATLKLHSTPYYPVYSSGLKTYNAATGKLVTAAAGFTSNPDFQIKKDASDNNKVKVYYTDGKTWNLNDNAYLQVVAEDGTTTKDYKIKEVKVADAEKGAEITALKANNTNATISGKNINVTLPYGTNLGQVKLAITASKMAKVDFNEYDPTDPDKTYVLTSPLSIKVVSEDGNTTNVYTLKATVASKFVDVPEDAWYYDYVMAAAKAGIVNGKENSRFDPEGAVSRRDFALMLTRMLGVDVSGYTNTPFNDVKADDYALGAIAYCAENGIVGGDGKGNFLPGDSITREEAAKMISVAKELTGTTTEKFKDDAKISNWAKGYVDACKAAGIFGGDEKGNFNPKSPITRAETAKIMVVAMGK</sequence>
<reference evidence="4 5" key="1">
    <citation type="submission" date="2022-06" db="EMBL/GenBank/DDBJ databases">
        <title>Isolation of gut microbiota from human fecal samples.</title>
        <authorList>
            <person name="Pamer E.G."/>
            <person name="Barat B."/>
            <person name="Waligurski E."/>
            <person name="Medina S."/>
            <person name="Paddock L."/>
            <person name="Mostad J."/>
        </authorList>
    </citation>
    <scope>NUCLEOTIDE SEQUENCE [LARGE SCALE GENOMIC DNA]</scope>
    <source>
        <strain evidence="4 5">DFI.9.73</strain>
    </source>
</reference>
<evidence type="ECO:0000256" key="2">
    <source>
        <dbReference type="SAM" id="SignalP"/>
    </source>
</evidence>
<evidence type="ECO:0000313" key="4">
    <source>
        <dbReference type="EMBL" id="MCQ4841513.1"/>
    </source>
</evidence>
<dbReference type="EMBL" id="JANFZH010000053">
    <property type="protein sequence ID" value="MCQ4841513.1"/>
    <property type="molecule type" value="Genomic_DNA"/>
</dbReference>
<feature type="domain" description="SLH" evidence="3">
    <location>
        <begin position="983"/>
        <end position="1039"/>
    </location>
</feature>
<feature type="domain" description="SLH" evidence="3">
    <location>
        <begin position="919"/>
        <end position="982"/>
    </location>
</feature>
<dbReference type="Proteomes" id="UP001524473">
    <property type="component" value="Unassembled WGS sequence"/>
</dbReference>
<dbReference type="RefSeq" id="WP_256192348.1">
    <property type="nucleotide sequence ID" value="NZ_JANFZG010000040.1"/>
</dbReference>
<organism evidence="4 5">
    <name type="scientific">Neglectibacter timonensis</name>
    <dbReference type="NCBI Taxonomy" id="1776382"/>
    <lineage>
        <taxon>Bacteria</taxon>
        <taxon>Bacillati</taxon>
        <taxon>Bacillota</taxon>
        <taxon>Clostridia</taxon>
        <taxon>Eubacteriales</taxon>
        <taxon>Oscillospiraceae</taxon>
        <taxon>Neglectibacter</taxon>
    </lineage>
</organism>
<proteinExistence type="predicted"/>
<evidence type="ECO:0000259" key="3">
    <source>
        <dbReference type="PROSITE" id="PS51272"/>
    </source>
</evidence>
<accession>A0ABT1S3X4</accession>
<evidence type="ECO:0000313" key="5">
    <source>
        <dbReference type="Proteomes" id="UP001524473"/>
    </source>
</evidence>
<feature type="domain" description="SLH" evidence="3">
    <location>
        <begin position="1040"/>
        <end position="1095"/>
    </location>
</feature>
<protein>
    <submittedName>
        <fullName evidence="4">S-layer homology domain-containing protein</fullName>
    </submittedName>
</protein>
<comment type="caution">
    <text evidence="4">The sequence shown here is derived from an EMBL/GenBank/DDBJ whole genome shotgun (WGS) entry which is preliminary data.</text>
</comment>
<dbReference type="InterPro" id="IPR001119">
    <property type="entry name" value="SLH_dom"/>
</dbReference>
<gene>
    <name evidence="4" type="ORF">NE695_16510</name>
</gene>
<evidence type="ECO:0000256" key="1">
    <source>
        <dbReference type="ARBA" id="ARBA00022737"/>
    </source>
</evidence>
<feature type="chain" id="PRO_5047254321" evidence="2">
    <location>
        <begin position="31"/>
        <end position="1095"/>
    </location>
</feature>
<keyword evidence="2" id="KW-0732">Signal</keyword>
<dbReference type="Gene3D" id="2.60.40.2340">
    <property type="match status" value="1"/>
</dbReference>